<evidence type="ECO:0000256" key="1">
    <source>
        <dbReference type="ARBA" id="ARBA00001794"/>
    </source>
</evidence>
<dbReference type="STRING" id="551991.SAMN05192529_11712"/>
<dbReference type="Proteomes" id="UP000199041">
    <property type="component" value="Unassembled WGS sequence"/>
</dbReference>
<dbReference type="PANTHER" id="PTHR30387:SF2">
    <property type="entry name" value="MANNONATE DEHYDRATASE"/>
    <property type="match status" value="1"/>
</dbReference>
<evidence type="ECO:0000256" key="7">
    <source>
        <dbReference type="ARBA" id="ARBA00023211"/>
    </source>
</evidence>
<evidence type="ECO:0000313" key="11">
    <source>
        <dbReference type="Proteomes" id="UP000199041"/>
    </source>
</evidence>
<dbReference type="Gene3D" id="3.20.20.150">
    <property type="entry name" value="Divalent-metal-dependent TIM barrel enzymes"/>
    <property type="match status" value="1"/>
</dbReference>
<dbReference type="HAMAP" id="MF_00106">
    <property type="entry name" value="UxuA"/>
    <property type="match status" value="1"/>
</dbReference>
<comment type="catalytic activity">
    <reaction evidence="1 9">
        <text>D-mannonate = 2-dehydro-3-deoxy-D-gluconate + H2O</text>
        <dbReference type="Rhea" id="RHEA:20097"/>
        <dbReference type="ChEBI" id="CHEBI:15377"/>
        <dbReference type="ChEBI" id="CHEBI:17767"/>
        <dbReference type="ChEBI" id="CHEBI:57990"/>
        <dbReference type="EC" id="4.2.1.8"/>
    </reaction>
</comment>
<evidence type="ECO:0000256" key="4">
    <source>
        <dbReference type="ARBA" id="ARBA00007389"/>
    </source>
</evidence>
<dbReference type="UniPathway" id="UPA00246"/>
<evidence type="ECO:0000256" key="6">
    <source>
        <dbReference type="ARBA" id="ARBA00023004"/>
    </source>
</evidence>
<evidence type="ECO:0000256" key="3">
    <source>
        <dbReference type="ARBA" id="ARBA00004892"/>
    </source>
</evidence>
<dbReference type="PIRSF" id="PIRSF016049">
    <property type="entry name" value="Man_dehyd"/>
    <property type="match status" value="1"/>
</dbReference>
<dbReference type="RefSeq" id="WP_091399581.1">
    <property type="nucleotide sequence ID" value="NZ_FNQY01000017.1"/>
</dbReference>
<evidence type="ECO:0000256" key="8">
    <source>
        <dbReference type="ARBA" id="ARBA00023239"/>
    </source>
</evidence>
<dbReference type="NCBIfam" id="NF003027">
    <property type="entry name" value="PRK03906.1"/>
    <property type="match status" value="1"/>
</dbReference>
<dbReference type="GO" id="GO:0008927">
    <property type="term" value="F:mannonate dehydratase activity"/>
    <property type="evidence" value="ECO:0007669"/>
    <property type="project" value="UniProtKB-UniRule"/>
</dbReference>
<dbReference type="GO" id="GO:0042840">
    <property type="term" value="P:D-glucuronate catabolic process"/>
    <property type="evidence" value="ECO:0007669"/>
    <property type="project" value="TreeGrafter"/>
</dbReference>
<dbReference type="InterPro" id="IPR004628">
    <property type="entry name" value="Man_deHydtase"/>
</dbReference>
<evidence type="ECO:0000256" key="5">
    <source>
        <dbReference type="ARBA" id="ARBA00012927"/>
    </source>
</evidence>
<evidence type="ECO:0000256" key="2">
    <source>
        <dbReference type="ARBA" id="ARBA00002713"/>
    </source>
</evidence>
<keyword evidence="11" id="KW-1185">Reference proteome</keyword>
<keyword evidence="8 9" id="KW-0456">Lyase</keyword>
<evidence type="ECO:0000256" key="9">
    <source>
        <dbReference type="HAMAP-Rule" id="MF_00106"/>
    </source>
</evidence>
<dbReference type="EMBL" id="FNQY01000017">
    <property type="protein sequence ID" value="SEA40555.1"/>
    <property type="molecule type" value="Genomic_DNA"/>
</dbReference>
<comment type="function">
    <text evidence="2 9">Catalyzes the dehydration of D-mannonate.</text>
</comment>
<evidence type="ECO:0000313" key="10">
    <source>
        <dbReference type="EMBL" id="SEA40555.1"/>
    </source>
</evidence>
<accession>A0A1H4AXG0</accession>
<name>A0A1H4AXG0_9BACT</name>
<dbReference type="NCBIfam" id="TIGR00695">
    <property type="entry name" value="uxuA"/>
    <property type="match status" value="1"/>
</dbReference>
<comment type="cofactor">
    <cofactor evidence="9">
        <name>Fe(2+)</name>
        <dbReference type="ChEBI" id="CHEBI:29033"/>
    </cofactor>
    <cofactor evidence="9">
        <name>Mn(2+)</name>
        <dbReference type="ChEBI" id="CHEBI:29035"/>
    </cofactor>
</comment>
<keyword evidence="7 9" id="KW-0464">Manganese</keyword>
<reference evidence="10 11" key="1">
    <citation type="submission" date="2016-10" db="EMBL/GenBank/DDBJ databases">
        <authorList>
            <person name="de Groot N.N."/>
        </authorList>
    </citation>
    <scope>NUCLEOTIDE SEQUENCE [LARGE SCALE GENOMIC DNA]</scope>
    <source>
        <strain evidence="10 11">Vu-144</strain>
    </source>
</reference>
<protein>
    <recommendedName>
        <fullName evidence="5 9">Mannonate dehydratase</fullName>
        <ecNumber evidence="5 9">4.2.1.8</ecNumber>
    </recommendedName>
    <alternativeName>
        <fullName evidence="9">D-mannonate hydro-lyase</fullName>
    </alternativeName>
</protein>
<dbReference type="SUPFAM" id="SSF51658">
    <property type="entry name" value="Xylose isomerase-like"/>
    <property type="match status" value="1"/>
</dbReference>
<dbReference type="PANTHER" id="PTHR30387">
    <property type="entry name" value="MANNONATE DEHYDRATASE"/>
    <property type="match status" value="1"/>
</dbReference>
<organism evidence="10 11">
    <name type="scientific">Arachidicoccus rhizosphaerae</name>
    <dbReference type="NCBI Taxonomy" id="551991"/>
    <lineage>
        <taxon>Bacteria</taxon>
        <taxon>Pseudomonadati</taxon>
        <taxon>Bacteroidota</taxon>
        <taxon>Chitinophagia</taxon>
        <taxon>Chitinophagales</taxon>
        <taxon>Chitinophagaceae</taxon>
        <taxon>Arachidicoccus</taxon>
    </lineage>
</organism>
<dbReference type="GO" id="GO:0030145">
    <property type="term" value="F:manganese ion binding"/>
    <property type="evidence" value="ECO:0007669"/>
    <property type="project" value="TreeGrafter"/>
</dbReference>
<keyword evidence="6 9" id="KW-0408">Iron</keyword>
<dbReference type="Pfam" id="PF03786">
    <property type="entry name" value="UxuA"/>
    <property type="match status" value="1"/>
</dbReference>
<sequence length="390" mass="44176">MLQKTMRWYGPQDGVSLRDIAQAGCTGVVTALHHIPVGEVWTEDEIRKRKHEVEAAGLNWQVVESLPVHEDIKKRSGNYQQWIDNYKTSLHNLGAQGIQVVTYNFMPVLDWLRTDLFYPTKTGSALRFEWDAFRAFDLFILKRPGVEKDYNEQQTAAAKAYFDHLSEDKKAALASSCMQGLPGSKEAFSRENILALLKEFEGIDEKTLQSHLFQFLNEITPALEQSGVKMAIHPDDPPFAVLGLPRIMSHADHIRAMLENTTSSHVGLCFCTGSYGARKENDLPKMFREFGSRVYFLHLRSTKRDPAGNFFEDDHLAGDADLYTIIKLAAELQHTENRSIPMRPDHGHQLSIDQHIDSFPGYSFVGRLKGLAEISGMEHAIYQQRAENGL</sequence>
<gene>
    <name evidence="9" type="primary">uxuA</name>
    <name evidence="10" type="ORF">SAMN05192529_11712</name>
</gene>
<comment type="similarity">
    <text evidence="4 9">Belongs to the mannonate dehydratase family.</text>
</comment>
<dbReference type="InterPro" id="IPR036237">
    <property type="entry name" value="Xyl_isomerase-like_sf"/>
</dbReference>
<dbReference type="OrthoDB" id="9780250at2"/>
<dbReference type="EC" id="4.2.1.8" evidence="5 9"/>
<proteinExistence type="inferred from homology"/>
<dbReference type="GO" id="GO:0008198">
    <property type="term" value="F:ferrous iron binding"/>
    <property type="evidence" value="ECO:0007669"/>
    <property type="project" value="TreeGrafter"/>
</dbReference>
<comment type="pathway">
    <text evidence="3 9">Carbohydrate metabolism; pentose and glucuronate interconversion.</text>
</comment>
<dbReference type="AlphaFoldDB" id="A0A1H4AXG0"/>